<dbReference type="InterPro" id="IPR000595">
    <property type="entry name" value="cNMP-bd_dom"/>
</dbReference>
<evidence type="ECO:0000313" key="3">
    <source>
        <dbReference type="EMBL" id="OGG05211.1"/>
    </source>
</evidence>
<organism evidence="3 4">
    <name type="scientific">Candidatus Glassbacteria bacterium RIFCSPLOWO2_12_FULL_58_11</name>
    <dbReference type="NCBI Taxonomy" id="1817867"/>
    <lineage>
        <taxon>Bacteria</taxon>
        <taxon>Candidatus Glassiibacteriota</taxon>
    </lineage>
</organism>
<dbReference type="Gene3D" id="2.60.120.10">
    <property type="entry name" value="Jelly Rolls"/>
    <property type="match status" value="1"/>
</dbReference>
<feature type="domain" description="Cyclic nucleotide-binding" evidence="2">
    <location>
        <begin position="5"/>
        <end position="108"/>
    </location>
</feature>
<dbReference type="InterPro" id="IPR018490">
    <property type="entry name" value="cNMP-bd_dom_sf"/>
</dbReference>
<name>A0A1F5YYF7_9BACT</name>
<dbReference type="PANTHER" id="PTHR23011">
    <property type="entry name" value="CYCLIC NUCLEOTIDE-BINDING DOMAIN CONTAINING PROTEIN"/>
    <property type="match status" value="1"/>
</dbReference>
<comment type="caution">
    <text evidence="3">The sequence shown here is derived from an EMBL/GenBank/DDBJ whole genome shotgun (WGS) entry which is preliminary data.</text>
</comment>
<dbReference type="STRING" id="1817867.A3F83_08525"/>
<dbReference type="PROSITE" id="PS50042">
    <property type="entry name" value="CNMP_BINDING_3"/>
    <property type="match status" value="1"/>
</dbReference>
<reference evidence="3 4" key="1">
    <citation type="journal article" date="2016" name="Nat. Commun.">
        <title>Thousands of microbial genomes shed light on interconnected biogeochemical processes in an aquifer system.</title>
        <authorList>
            <person name="Anantharaman K."/>
            <person name="Brown C.T."/>
            <person name="Hug L.A."/>
            <person name="Sharon I."/>
            <person name="Castelle C.J."/>
            <person name="Probst A.J."/>
            <person name="Thomas B.C."/>
            <person name="Singh A."/>
            <person name="Wilkins M.J."/>
            <person name="Karaoz U."/>
            <person name="Brodie E.L."/>
            <person name="Williams K.H."/>
            <person name="Hubbard S.S."/>
            <person name="Banfield J.F."/>
        </authorList>
    </citation>
    <scope>NUCLEOTIDE SEQUENCE [LARGE SCALE GENOMIC DNA]</scope>
</reference>
<dbReference type="InterPro" id="IPR014710">
    <property type="entry name" value="RmlC-like_jellyroll"/>
</dbReference>
<feature type="compositionally biased region" description="Basic and acidic residues" evidence="1">
    <location>
        <begin position="147"/>
        <end position="162"/>
    </location>
</feature>
<gene>
    <name evidence="3" type="ORF">A3F83_08525</name>
</gene>
<protein>
    <recommendedName>
        <fullName evidence="2">Cyclic nucleotide-binding domain-containing protein</fullName>
    </recommendedName>
</protein>
<sequence>MNTIEKTFHKGEVIIKEGHFANSFYVINEGTVEVIKRKGDREVRLAVLGEHEFFGEMSLLDPEHSMHSATVRALETTRVTIMSQEDFERYLGTLTPGMRNLLRRLVARLRETSSRVTEDKRIAPAARPAEPEKAEGEPDKEQDEPDKEPGEPDKKESEPEKS</sequence>
<feature type="compositionally biased region" description="Basic and acidic residues" evidence="1">
    <location>
        <begin position="129"/>
        <end position="139"/>
    </location>
</feature>
<dbReference type="PRINTS" id="PR00103">
    <property type="entry name" value="CAMPKINASE"/>
</dbReference>
<dbReference type="PANTHER" id="PTHR23011:SF28">
    <property type="entry name" value="CYCLIC NUCLEOTIDE-BINDING DOMAIN CONTAINING PROTEIN"/>
    <property type="match status" value="1"/>
</dbReference>
<dbReference type="Proteomes" id="UP000179129">
    <property type="component" value="Unassembled WGS sequence"/>
</dbReference>
<evidence type="ECO:0000259" key="2">
    <source>
        <dbReference type="PROSITE" id="PS50042"/>
    </source>
</evidence>
<dbReference type="CDD" id="cd00038">
    <property type="entry name" value="CAP_ED"/>
    <property type="match status" value="1"/>
</dbReference>
<dbReference type="Pfam" id="PF00027">
    <property type="entry name" value="cNMP_binding"/>
    <property type="match status" value="1"/>
</dbReference>
<evidence type="ECO:0000256" key="1">
    <source>
        <dbReference type="SAM" id="MobiDB-lite"/>
    </source>
</evidence>
<evidence type="ECO:0000313" key="4">
    <source>
        <dbReference type="Proteomes" id="UP000179129"/>
    </source>
</evidence>
<dbReference type="SUPFAM" id="SSF51206">
    <property type="entry name" value="cAMP-binding domain-like"/>
    <property type="match status" value="1"/>
</dbReference>
<feature type="compositionally biased region" description="Basic and acidic residues" evidence="1">
    <location>
        <begin position="113"/>
        <end position="122"/>
    </location>
</feature>
<dbReference type="SMART" id="SM00100">
    <property type="entry name" value="cNMP"/>
    <property type="match status" value="1"/>
</dbReference>
<accession>A0A1F5YYF7</accession>
<dbReference type="AlphaFoldDB" id="A0A1F5YYF7"/>
<feature type="region of interest" description="Disordered" evidence="1">
    <location>
        <begin position="113"/>
        <end position="162"/>
    </location>
</feature>
<dbReference type="EMBL" id="MFIX01000079">
    <property type="protein sequence ID" value="OGG05211.1"/>
    <property type="molecule type" value="Genomic_DNA"/>
</dbReference>
<proteinExistence type="predicted"/>